<evidence type="ECO:0000313" key="2">
    <source>
        <dbReference type="Proteomes" id="UP000325289"/>
    </source>
</evidence>
<evidence type="ECO:0000313" key="1">
    <source>
        <dbReference type="EMBL" id="SFD84605.1"/>
    </source>
</evidence>
<sequence>MPGKPTPRCALQITRQRRLSVYPEEFGLEQDICDVTLWLVQKYRLPSALVWVDRHYVQCGREIAGITVITSPRPTDPPSPATREAFLALGYEIKHSGADTYGHQCCDGRHSNHEILQAYARIETALSSWREP</sequence>
<gene>
    <name evidence="1" type="ORF">SAMN04515678_103316</name>
</gene>
<reference evidence="1 2" key="1">
    <citation type="submission" date="2016-10" db="EMBL/GenBank/DDBJ databases">
        <authorList>
            <person name="Varghese N."/>
            <person name="Submissions S."/>
        </authorList>
    </citation>
    <scope>NUCLEOTIDE SEQUENCE [LARGE SCALE GENOMIC DNA]</scope>
    <source>
        <strain evidence="2">YIM D21,KCTC 23444,ACCC 10710</strain>
    </source>
</reference>
<keyword evidence="2" id="KW-1185">Reference proteome</keyword>
<organism evidence="1 2">
    <name type="scientific">Roseivivax sediminis</name>
    <dbReference type="NCBI Taxonomy" id="936889"/>
    <lineage>
        <taxon>Bacteria</taxon>
        <taxon>Pseudomonadati</taxon>
        <taxon>Pseudomonadota</taxon>
        <taxon>Alphaproteobacteria</taxon>
        <taxon>Rhodobacterales</taxon>
        <taxon>Roseobacteraceae</taxon>
        <taxon>Roseivivax</taxon>
    </lineage>
</organism>
<protein>
    <submittedName>
        <fullName evidence="1">Uncharacterized protein</fullName>
    </submittedName>
</protein>
<name>A0A1I1VP44_9RHOB</name>
<proteinExistence type="predicted"/>
<dbReference type="AlphaFoldDB" id="A0A1I1VP44"/>
<accession>A0A1I1VP44</accession>
<dbReference type="EMBL" id="FOMS01000003">
    <property type="protein sequence ID" value="SFD84605.1"/>
    <property type="molecule type" value="Genomic_DNA"/>
</dbReference>
<dbReference type="Proteomes" id="UP000325289">
    <property type="component" value="Unassembled WGS sequence"/>
</dbReference>